<comment type="catalytic activity">
    <reaction evidence="7 8">
        <text>(R)-pantoate + beta-alanine + ATP = (R)-pantothenate + AMP + diphosphate + H(+)</text>
        <dbReference type="Rhea" id="RHEA:10912"/>
        <dbReference type="ChEBI" id="CHEBI:15378"/>
        <dbReference type="ChEBI" id="CHEBI:15980"/>
        <dbReference type="ChEBI" id="CHEBI:29032"/>
        <dbReference type="ChEBI" id="CHEBI:30616"/>
        <dbReference type="ChEBI" id="CHEBI:33019"/>
        <dbReference type="ChEBI" id="CHEBI:57966"/>
        <dbReference type="ChEBI" id="CHEBI:456215"/>
        <dbReference type="EC" id="6.3.2.1"/>
    </reaction>
</comment>
<comment type="pathway">
    <text evidence="1 8">Cofactor biosynthesis; (R)-pantothenate biosynthesis; (R)-pantothenate from (R)-pantoate and beta-alanine: step 1/1.</text>
</comment>
<evidence type="ECO:0000256" key="5">
    <source>
        <dbReference type="ARBA" id="ARBA00022741"/>
    </source>
</evidence>
<dbReference type="InterPro" id="IPR042176">
    <property type="entry name" value="Pantoate_ligase_C"/>
</dbReference>
<dbReference type="GO" id="GO:0004592">
    <property type="term" value="F:pantoate-beta-alanine ligase activity"/>
    <property type="evidence" value="ECO:0007669"/>
    <property type="project" value="UniProtKB-EC"/>
</dbReference>
<dbReference type="SUPFAM" id="SSF52374">
    <property type="entry name" value="Nucleotidylyl transferase"/>
    <property type="match status" value="1"/>
</dbReference>
<evidence type="ECO:0000256" key="1">
    <source>
        <dbReference type="ARBA" id="ARBA00004990"/>
    </source>
</evidence>
<evidence type="ECO:0000256" key="8">
    <source>
        <dbReference type="HAMAP-Rule" id="MF_00158"/>
    </source>
</evidence>
<accession>A0ABS2LHQ6</accession>
<feature type="binding site" evidence="8">
    <location>
        <position position="228"/>
    </location>
    <ligand>
        <name>ATP</name>
        <dbReference type="ChEBI" id="CHEBI:30616"/>
    </ligand>
</feature>
<organism evidence="10 11">
    <name type="scientific">Oerskovia jenensis</name>
    <dbReference type="NCBI Taxonomy" id="162169"/>
    <lineage>
        <taxon>Bacteria</taxon>
        <taxon>Bacillati</taxon>
        <taxon>Actinomycetota</taxon>
        <taxon>Actinomycetes</taxon>
        <taxon>Micrococcales</taxon>
        <taxon>Cellulomonadaceae</taxon>
        <taxon>Oerskovia</taxon>
    </lineage>
</organism>
<evidence type="ECO:0000256" key="7">
    <source>
        <dbReference type="ARBA" id="ARBA00048258"/>
    </source>
</evidence>
<keyword evidence="5 8" id="KW-0547">Nucleotide-binding</keyword>
<feature type="binding site" evidence="8">
    <location>
        <begin position="236"/>
        <end position="239"/>
    </location>
    <ligand>
        <name>ATP</name>
        <dbReference type="ChEBI" id="CHEBI:30616"/>
    </ligand>
</feature>
<dbReference type="PANTHER" id="PTHR21299">
    <property type="entry name" value="CYTIDYLATE KINASE/PANTOATE-BETA-ALANINE LIGASE"/>
    <property type="match status" value="1"/>
</dbReference>
<dbReference type="RefSeq" id="WP_205307798.1">
    <property type="nucleotide sequence ID" value="NZ_BAAAVF010000022.1"/>
</dbReference>
<evidence type="ECO:0000256" key="9">
    <source>
        <dbReference type="SAM" id="MobiDB-lite"/>
    </source>
</evidence>
<comment type="function">
    <text evidence="8">Catalyzes the condensation of pantoate with beta-alanine in an ATP-dependent reaction via a pantoyl-adenylate intermediate.</text>
</comment>
<evidence type="ECO:0000256" key="2">
    <source>
        <dbReference type="ARBA" id="ARBA00009256"/>
    </source>
</evidence>
<feature type="binding site" evidence="8">
    <location>
        <position position="104"/>
    </location>
    <ligand>
        <name>beta-alanine</name>
        <dbReference type="ChEBI" id="CHEBI:57966"/>
    </ligand>
</feature>
<dbReference type="Gene3D" id="3.30.1300.10">
    <property type="entry name" value="Pantoate-beta-alanine ligase, C-terminal domain"/>
    <property type="match status" value="1"/>
</dbReference>
<name>A0ABS2LHQ6_9CELL</name>
<comment type="caution">
    <text evidence="10">The sequence shown here is derived from an EMBL/GenBank/DDBJ whole genome shotgun (WGS) entry which is preliminary data.</text>
</comment>
<evidence type="ECO:0000256" key="6">
    <source>
        <dbReference type="ARBA" id="ARBA00022840"/>
    </source>
</evidence>
<feature type="compositionally biased region" description="Low complexity" evidence="9">
    <location>
        <begin position="27"/>
        <end position="40"/>
    </location>
</feature>
<comment type="miscellaneous">
    <text evidence="8">The reaction proceeds by a bi uni uni bi ping pong mechanism.</text>
</comment>
<dbReference type="CDD" id="cd00560">
    <property type="entry name" value="PanC"/>
    <property type="match status" value="1"/>
</dbReference>
<feature type="binding site" evidence="8">
    <location>
        <begin position="199"/>
        <end position="202"/>
    </location>
    <ligand>
        <name>ATP</name>
        <dbReference type="ChEBI" id="CHEBI:30616"/>
    </ligand>
</feature>
<dbReference type="NCBIfam" id="TIGR00018">
    <property type="entry name" value="panC"/>
    <property type="match status" value="1"/>
</dbReference>
<feature type="active site" description="Proton donor" evidence="8">
    <location>
        <position position="77"/>
    </location>
</feature>
<feature type="region of interest" description="Disordered" evidence="9">
    <location>
        <begin position="27"/>
        <end position="61"/>
    </location>
</feature>
<keyword evidence="8" id="KW-0963">Cytoplasm</keyword>
<keyword evidence="3 8" id="KW-0436">Ligase</keyword>
<evidence type="ECO:0000313" key="11">
    <source>
        <dbReference type="Proteomes" id="UP000698059"/>
    </source>
</evidence>
<sequence>MSVPTSPTRTLPRVVRTRSELRGALAAPVGATGAPAVAAPSGRGSEHPDVPRDAAASGATTRERAVVMTMGALHDGHLQLVRAARERVGPTGQVVVTVFVNPLQFGPGEDLDRYPRDLDADVALLAGLPEPAPGRPAVDLVFAPPVEEMYPGGDPIVRVTSGRIGTVLEGAFRPGHFDGVLTVVLKLLHLTRADVAFYGEKDAQQLLAIRRMVADLDVDVEVVGVPIVRDEDGLALSSRNAYLSATERADALTLSRALRAGAAAAAAGQGAAAAIEVASGMLNEHPGVVVDYLALVDPTTVDDLEPEYVGPALLLVAARVGTTRLIDNLAVDVADPAASTARPGGTQ</sequence>
<comment type="similarity">
    <text evidence="2 8">Belongs to the pantothenate synthetase family.</text>
</comment>
<keyword evidence="6 8" id="KW-0067">ATP-binding</keyword>
<dbReference type="EC" id="6.3.2.1" evidence="8"/>
<protein>
    <recommendedName>
        <fullName evidence="8">Pantothenate synthetase</fullName>
        <shortName evidence="8">PS</shortName>
        <ecNumber evidence="8">6.3.2.1</ecNumber>
    </recommendedName>
    <alternativeName>
        <fullName evidence="8">Pantoate--beta-alanine ligase</fullName>
    </alternativeName>
    <alternativeName>
        <fullName evidence="8">Pantoate-activating enzyme</fullName>
    </alternativeName>
</protein>
<reference evidence="10 11" key="1">
    <citation type="submission" date="2021-01" db="EMBL/GenBank/DDBJ databases">
        <title>Sequencing the genomes of 1000 actinobacteria strains.</title>
        <authorList>
            <person name="Klenk H.-P."/>
        </authorList>
    </citation>
    <scope>NUCLEOTIDE SEQUENCE [LARGE SCALE GENOMIC DNA]</scope>
    <source>
        <strain evidence="10 11">DSM 46000</strain>
    </source>
</reference>
<evidence type="ECO:0000256" key="3">
    <source>
        <dbReference type="ARBA" id="ARBA00022598"/>
    </source>
</evidence>
<comment type="subcellular location">
    <subcellularLocation>
        <location evidence="8">Cytoplasm</location>
    </subcellularLocation>
</comment>
<keyword evidence="4 8" id="KW-0566">Pantothenate biosynthesis</keyword>
<keyword evidence="11" id="KW-1185">Reference proteome</keyword>
<gene>
    <name evidence="8" type="primary">panC</name>
    <name evidence="10" type="ORF">JOD49_002876</name>
</gene>
<dbReference type="InterPro" id="IPR003721">
    <property type="entry name" value="Pantoate_ligase"/>
</dbReference>
<feature type="binding site" evidence="8">
    <location>
        <position position="205"/>
    </location>
    <ligand>
        <name>(R)-pantoate</name>
        <dbReference type="ChEBI" id="CHEBI:15980"/>
    </ligand>
</feature>
<dbReference type="HAMAP" id="MF_00158">
    <property type="entry name" value="PanC"/>
    <property type="match status" value="1"/>
</dbReference>
<dbReference type="Pfam" id="PF02569">
    <property type="entry name" value="Pantoate_ligase"/>
    <property type="match status" value="1"/>
</dbReference>
<dbReference type="Gene3D" id="3.40.50.620">
    <property type="entry name" value="HUPs"/>
    <property type="match status" value="1"/>
</dbReference>
<proteinExistence type="inferred from homology"/>
<dbReference type="PANTHER" id="PTHR21299:SF1">
    <property type="entry name" value="PANTOATE--BETA-ALANINE LIGASE"/>
    <property type="match status" value="1"/>
</dbReference>
<comment type="subunit">
    <text evidence="8">Homodimer.</text>
</comment>
<dbReference type="EMBL" id="JAFBBO010000001">
    <property type="protein sequence ID" value="MBM7479956.1"/>
    <property type="molecule type" value="Genomic_DNA"/>
</dbReference>
<feature type="binding site" evidence="8">
    <location>
        <begin position="70"/>
        <end position="77"/>
    </location>
    <ligand>
        <name>ATP</name>
        <dbReference type="ChEBI" id="CHEBI:30616"/>
    </ligand>
</feature>
<evidence type="ECO:0000313" key="10">
    <source>
        <dbReference type="EMBL" id="MBM7479956.1"/>
    </source>
</evidence>
<evidence type="ECO:0000256" key="4">
    <source>
        <dbReference type="ARBA" id="ARBA00022655"/>
    </source>
</evidence>
<dbReference type="InterPro" id="IPR014729">
    <property type="entry name" value="Rossmann-like_a/b/a_fold"/>
</dbReference>
<feature type="binding site" evidence="8">
    <location>
        <position position="104"/>
    </location>
    <ligand>
        <name>(R)-pantoate</name>
        <dbReference type="ChEBI" id="CHEBI:15980"/>
    </ligand>
</feature>
<dbReference type="Proteomes" id="UP000698059">
    <property type="component" value="Unassembled WGS sequence"/>
</dbReference>